<dbReference type="PANTHER" id="PTHR31672:SF12">
    <property type="entry name" value="F-BOX DOMAIN-CONTAINING PROTEIN"/>
    <property type="match status" value="1"/>
</dbReference>
<dbReference type="EMBL" id="KZ452037">
    <property type="protein sequence ID" value="PKA49807.1"/>
    <property type="molecule type" value="Genomic_DNA"/>
</dbReference>
<dbReference type="Proteomes" id="UP000236161">
    <property type="component" value="Unassembled WGS sequence"/>
</dbReference>
<dbReference type="SUPFAM" id="SSF50965">
    <property type="entry name" value="Galactose oxidase, central domain"/>
    <property type="match status" value="1"/>
</dbReference>
<sequence length="389" mass="44517">MTPSREQEGFICFQDMAMTTGRRPTVAEMPPEIWGRLPEHLLDRILTLLPLRCLLSLRPTCKRFRSLLLSPSFLSQLHAGRRERGAVSAYLILAHPQFSHRFLPLYDSAADSWRKLPISISSSSSWQLLSSSCGLLCFSTLQPPASLLVYNLLSLSSKLIPSPIQSYSSATLITSRTPYPHGYRIFLSSSFHTSFYLYDSNSLSWTCFPIVEPLLTLANSLQDPVFFNGFLYFTTTEPFSVLGFDLSAERWETEVALEMPPELVFVRLVNSGGGKRLFLVGGVGRDGISRSLKVWEMLPGERPRWEEIGRLPELMCRKFLSVCYHNYSHVYCLWHEGMICICCTTWPEVLFLRVARGTWHWLPRCPLLQEKWSCGFRWFSFAPDLYAIV</sequence>
<keyword evidence="3" id="KW-1185">Reference proteome</keyword>
<feature type="domain" description="F-box" evidence="1">
    <location>
        <begin position="31"/>
        <end position="77"/>
    </location>
</feature>
<organism evidence="2 3">
    <name type="scientific">Apostasia shenzhenica</name>
    <dbReference type="NCBI Taxonomy" id="1088818"/>
    <lineage>
        <taxon>Eukaryota</taxon>
        <taxon>Viridiplantae</taxon>
        <taxon>Streptophyta</taxon>
        <taxon>Embryophyta</taxon>
        <taxon>Tracheophyta</taxon>
        <taxon>Spermatophyta</taxon>
        <taxon>Magnoliopsida</taxon>
        <taxon>Liliopsida</taxon>
        <taxon>Asparagales</taxon>
        <taxon>Orchidaceae</taxon>
        <taxon>Apostasioideae</taxon>
        <taxon>Apostasia</taxon>
    </lineage>
</organism>
<dbReference type="AlphaFoldDB" id="A0A2I0A2Q1"/>
<reference evidence="2 3" key="1">
    <citation type="journal article" date="2017" name="Nature">
        <title>The Apostasia genome and the evolution of orchids.</title>
        <authorList>
            <person name="Zhang G.Q."/>
            <person name="Liu K.W."/>
            <person name="Li Z."/>
            <person name="Lohaus R."/>
            <person name="Hsiao Y.Y."/>
            <person name="Niu S.C."/>
            <person name="Wang J.Y."/>
            <person name="Lin Y.C."/>
            <person name="Xu Q."/>
            <person name="Chen L.J."/>
            <person name="Yoshida K."/>
            <person name="Fujiwara S."/>
            <person name="Wang Z.W."/>
            <person name="Zhang Y.Q."/>
            <person name="Mitsuda N."/>
            <person name="Wang M."/>
            <person name="Liu G.H."/>
            <person name="Pecoraro L."/>
            <person name="Huang H.X."/>
            <person name="Xiao X.J."/>
            <person name="Lin M."/>
            <person name="Wu X.Y."/>
            <person name="Wu W.L."/>
            <person name="Chen Y.Y."/>
            <person name="Chang S.B."/>
            <person name="Sakamoto S."/>
            <person name="Ohme-Takagi M."/>
            <person name="Yagi M."/>
            <person name="Zeng S.J."/>
            <person name="Shen C.Y."/>
            <person name="Yeh C.M."/>
            <person name="Luo Y.B."/>
            <person name="Tsai W.C."/>
            <person name="Van de Peer Y."/>
            <person name="Liu Z.J."/>
        </authorList>
    </citation>
    <scope>NUCLEOTIDE SEQUENCE [LARGE SCALE GENOMIC DNA]</scope>
    <source>
        <strain evidence="3">cv. Shenzhen</strain>
        <tissue evidence="2">Stem</tissue>
    </source>
</reference>
<dbReference type="OrthoDB" id="1703411at2759"/>
<name>A0A2I0A2Q1_9ASPA</name>
<dbReference type="STRING" id="1088818.A0A2I0A2Q1"/>
<dbReference type="InterPro" id="IPR050796">
    <property type="entry name" value="SCF_F-box_component"/>
</dbReference>
<dbReference type="SUPFAM" id="SSF81383">
    <property type="entry name" value="F-box domain"/>
    <property type="match status" value="1"/>
</dbReference>
<dbReference type="PROSITE" id="PS50181">
    <property type="entry name" value="FBOX"/>
    <property type="match status" value="1"/>
</dbReference>
<dbReference type="Gene3D" id="2.120.10.80">
    <property type="entry name" value="Kelch-type beta propeller"/>
    <property type="match status" value="1"/>
</dbReference>
<protein>
    <submittedName>
        <fullName evidence="2">F-box/kelch-repeat protein</fullName>
    </submittedName>
</protein>
<dbReference type="InterPro" id="IPR001810">
    <property type="entry name" value="F-box_dom"/>
</dbReference>
<dbReference type="InterPro" id="IPR011043">
    <property type="entry name" value="Gal_Oxase/kelch_b-propeller"/>
</dbReference>
<proteinExistence type="predicted"/>
<dbReference type="PANTHER" id="PTHR31672">
    <property type="entry name" value="BNACNNG10540D PROTEIN"/>
    <property type="match status" value="1"/>
</dbReference>
<accession>A0A2I0A2Q1</accession>
<dbReference type="SMART" id="SM00256">
    <property type="entry name" value="FBOX"/>
    <property type="match status" value="1"/>
</dbReference>
<dbReference type="InterPro" id="IPR036047">
    <property type="entry name" value="F-box-like_dom_sf"/>
</dbReference>
<evidence type="ECO:0000313" key="2">
    <source>
        <dbReference type="EMBL" id="PKA49807.1"/>
    </source>
</evidence>
<evidence type="ECO:0000259" key="1">
    <source>
        <dbReference type="PROSITE" id="PS50181"/>
    </source>
</evidence>
<dbReference type="InterPro" id="IPR015915">
    <property type="entry name" value="Kelch-typ_b-propeller"/>
</dbReference>
<evidence type="ECO:0000313" key="3">
    <source>
        <dbReference type="Proteomes" id="UP000236161"/>
    </source>
</evidence>
<dbReference type="Gene3D" id="1.20.1280.50">
    <property type="match status" value="1"/>
</dbReference>
<gene>
    <name evidence="2" type="ORF">AXF42_Ash004349</name>
</gene>
<dbReference type="Pfam" id="PF00646">
    <property type="entry name" value="F-box"/>
    <property type="match status" value="1"/>
</dbReference>